<comment type="caution">
    <text evidence="1">The sequence shown here is derived from an EMBL/GenBank/DDBJ whole genome shotgun (WGS) entry which is preliminary data.</text>
</comment>
<accession>A0A8X6G989</accession>
<dbReference type="OrthoDB" id="10393103at2759"/>
<dbReference type="InterPro" id="IPR008962">
    <property type="entry name" value="PapD-like_sf"/>
</dbReference>
<name>A0A8X6G989_TRICU</name>
<evidence type="ECO:0000313" key="2">
    <source>
        <dbReference type="Proteomes" id="UP000887116"/>
    </source>
</evidence>
<gene>
    <name evidence="1" type="ORF">TNCT_488641</name>
</gene>
<organism evidence="1 2">
    <name type="scientific">Trichonephila clavata</name>
    <name type="common">Joro spider</name>
    <name type="synonym">Nephila clavata</name>
    <dbReference type="NCBI Taxonomy" id="2740835"/>
    <lineage>
        <taxon>Eukaryota</taxon>
        <taxon>Metazoa</taxon>
        <taxon>Ecdysozoa</taxon>
        <taxon>Arthropoda</taxon>
        <taxon>Chelicerata</taxon>
        <taxon>Arachnida</taxon>
        <taxon>Araneae</taxon>
        <taxon>Araneomorphae</taxon>
        <taxon>Entelegynae</taxon>
        <taxon>Araneoidea</taxon>
        <taxon>Nephilidae</taxon>
        <taxon>Trichonephila</taxon>
    </lineage>
</organism>
<evidence type="ECO:0000313" key="1">
    <source>
        <dbReference type="EMBL" id="GFQ99281.1"/>
    </source>
</evidence>
<protein>
    <submittedName>
        <fullName evidence="1">Uncharacterized protein</fullName>
    </submittedName>
</protein>
<dbReference type="Proteomes" id="UP000887116">
    <property type="component" value="Unassembled WGS sequence"/>
</dbReference>
<proteinExistence type="predicted"/>
<dbReference type="SUPFAM" id="SSF49354">
    <property type="entry name" value="PapD-like"/>
    <property type="match status" value="1"/>
</dbReference>
<dbReference type="Gene3D" id="2.60.40.10">
    <property type="entry name" value="Immunoglobulins"/>
    <property type="match status" value="1"/>
</dbReference>
<dbReference type="AlphaFoldDB" id="A0A8X6G989"/>
<sequence length="138" mass="15806">MSDFWGVQESIVSIHTLIKSSKKANIFIENVNSSDKVFLLMVTDTDAFEVYPSSGRIKGKGMVSVTVERLSTDAEIGVAVIVRECSYEVPDDDDDCWHCIFENEPSQKHMFLKIIDFNHNFFGMEQFLIEKTFRVQNV</sequence>
<reference evidence="1" key="1">
    <citation type="submission" date="2020-07" db="EMBL/GenBank/DDBJ databases">
        <title>Multicomponent nature underlies the extraordinary mechanical properties of spider dragline silk.</title>
        <authorList>
            <person name="Kono N."/>
            <person name="Nakamura H."/>
            <person name="Mori M."/>
            <person name="Yoshida Y."/>
            <person name="Ohtoshi R."/>
            <person name="Malay A.D."/>
            <person name="Moran D.A.P."/>
            <person name="Tomita M."/>
            <person name="Numata K."/>
            <person name="Arakawa K."/>
        </authorList>
    </citation>
    <scope>NUCLEOTIDE SEQUENCE</scope>
</reference>
<keyword evidence="2" id="KW-1185">Reference proteome</keyword>
<dbReference type="EMBL" id="BMAO01005129">
    <property type="protein sequence ID" value="GFQ99281.1"/>
    <property type="molecule type" value="Genomic_DNA"/>
</dbReference>
<dbReference type="InterPro" id="IPR013783">
    <property type="entry name" value="Ig-like_fold"/>
</dbReference>